<dbReference type="EMBL" id="LNQE01001618">
    <property type="protein sequence ID" value="KUG14815.1"/>
    <property type="molecule type" value="Genomic_DNA"/>
</dbReference>
<protein>
    <submittedName>
        <fullName evidence="1">Uncharacterized protein</fullName>
    </submittedName>
</protein>
<proteinExistence type="predicted"/>
<organism evidence="1">
    <name type="scientific">hydrocarbon metagenome</name>
    <dbReference type="NCBI Taxonomy" id="938273"/>
    <lineage>
        <taxon>unclassified sequences</taxon>
        <taxon>metagenomes</taxon>
        <taxon>ecological metagenomes</taxon>
    </lineage>
</organism>
<dbReference type="AlphaFoldDB" id="A0A0W8F1Q8"/>
<sequence>MRRTPLHHTPILITKEILSGDLNEKLNDLTARFNEYSSQR</sequence>
<gene>
    <name evidence="1" type="ORF">ASZ90_015541</name>
</gene>
<accession>A0A0W8F1Q8</accession>
<evidence type="ECO:0000313" key="1">
    <source>
        <dbReference type="EMBL" id="KUG14815.1"/>
    </source>
</evidence>
<comment type="caution">
    <text evidence="1">The sequence shown here is derived from an EMBL/GenBank/DDBJ whole genome shotgun (WGS) entry which is preliminary data.</text>
</comment>
<name>A0A0W8F1Q8_9ZZZZ</name>
<reference evidence="1" key="1">
    <citation type="journal article" date="2015" name="Proc. Natl. Acad. Sci. U.S.A.">
        <title>Networks of energetic and metabolic interactions define dynamics in microbial communities.</title>
        <authorList>
            <person name="Embree M."/>
            <person name="Liu J.K."/>
            <person name="Al-Bassam M.M."/>
            <person name="Zengler K."/>
        </authorList>
    </citation>
    <scope>NUCLEOTIDE SEQUENCE</scope>
</reference>